<protein>
    <submittedName>
        <fullName evidence="1 2">Uncharacterized protein</fullName>
    </submittedName>
</protein>
<dbReference type="Proteomes" id="UP000002051">
    <property type="component" value="Unassembled WGS sequence"/>
</dbReference>
<name>A0A072TE74_MEDTR</name>
<dbReference type="EMBL" id="KL403585">
    <property type="protein sequence ID" value="KEH15536.1"/>
    <property type="molecule type" value="Genomic_DNA"/>
</dbReference>
<evidence type="ECO:0000313" key="1">
    <source>
        <dbReference type="EMBL" id="KEH15536.1"/>
    </source>
</evidence>
<reference evidence="1 3" key="2">
    <citation type="journal article" date="2014" name="BMC Genomics">
        <title>An improved genome release (version Mt4.0) for the model legume Medicago truncatula.</title>
        <authorList>
            <person name="Tang H."/>
            <person name="Krishnakumar V."/>
            <person name="Bidwell S."/>
            <person name="Rosen B."/>
            <person name="Chan A."/>
            <person name="Zhou S."/>
            <person name="Gentzbittel L."/>
            <person name="Childs K.L."/>
            <person name="Yandell M."/>
            <person name="Gundlach H."/>
            <person name="Mayer K.F."/>
            <person name="Schwartz D.C."/>
            <person name="Town C.D."/>
        </authorList>
    </citation>
    <scope>GENOME REANNOTATION</scope>
    <source>
        <strain evidence="1">A17</strain>
        <strain evidence="2 3">cv. Jemalong A17</strain>
    </source>
</reference>
<gene>
    <name evidence="1" type="ORF">MTR_0861s0010</name>
</gene>
<keyword evidence="3" id="KW-1185">Reference proteome</keyword>
<dbReference type="HOGENOM" id="CLU_2816350_0_0_1"/>
<proteinExistence type="predicted"/>
<dbReference type="EnsemblPlants" id="KEH15536">
    <property type="protein sequence ID" value="KEH15536"/>
    <property type="gene ID" value="MTR_0861s0010"/>
</dbReference>
<sequence length="67" mass="7587">MYVNNYFTLHAPSNDNNCLAPEWGKFKLTNQQDSNIHPERSGDGIKPQVHGLTEVVMKRASFRQGVV</sequence>
<reference evidence="2" key="3">
    <citation type="submission" date="2015-06" db="UniProtKB">
        <authorList>
            <consortium name="EnsemblPlants"/>
        </authorList>
    </citation>
    <scope>IDENTIFICATION</scope>
    <source>
        <strain evidence="2">cv. Jemalong A17</strain>
    </source>
</reference>
<reference evidence="1 3" key="1">
    <citation type="journal article" date="2011" name="Nature">
        <title>The Medicago genome provides insight into the evolution of rhizobial symbioses.</title>
        <authorList>
            <person name="Young N.D."/>
            <person name="Debelle F."/>
            <person name="Oldroyd G.E."/>
            <person name="Geurts R."/>
            <person name="Cannon S.B."/>
            <person name="Udvardi M.K."/>
            <person name="Benedito V.A."/>
            <person name="Mayer K.F."/>
            <person name="Gouzy J."/>
            <person name="Schoof H."/>
            <person name="Van de Peer Y."/>
            <person name="Proost S."/>
            <person name="Cook D.R."/>
            <person name="Meyers B.C."/>
            <person name="Spannagl M."/>
            <person name="Cheung F."/>
            <person name="De Mita S."/>
            <person name="Krishnakumar V."/>
            <person name="Gundlach H."/>
            <person name="Zhou S."/>
            <person name="Mudge J."/>
            <person name="Bharti A.K."/>
            <person name="Murray J.D."/>
            <person name="Naoumkina M.A."/>
            <person name="Rosen B."/>
            <person name="Silverstein K.A."/>
            <person name="Tang H."/>
            <person name="Rombauts S."/>
            <person name="Zhao P.X."/>
            <person name="Zhou P."/>
            <person name="Barbe V."/>
            <person name="Bardou P."/>
            <person name="Bechner M."/>
            <person name="Bellec A."/>
            <person name="Berger A."/>
            <person name="Berges H."/>
            <person name="Bidwell S."/>
            <person name="Bisseling T."/>
            <person name="Choisne N."/>
            <person name="Couloux A."/>
            <person name="Denny R."/>
            <person name="Deshpande S."/>
            <person name="Dai X."/>
            <person name="Doyle J.J."/>
            <person name="Dudez A.M."/>
            <person name="Farmer A.D."/>
            <person name="Fouteau S."/>
            <person name="Franken C."/>
            <person name="Gibelin C."/>
            <person name="Gish J."/>
            <person name="Goldstein S."/>
            <person name="Gonzalez A.J."/>
            <person name="Green P.J."/>
            <person name="Hallab A."/>
            <person name="Hartog M."/>
            <person name="Hua A."/>
            <person name="Humphray S.J."/>
            <person name="Jeong D.H."/>
            <person name="Jing Y."/>
            <person name="Jocker A."/>
            <person name="Kenton S.M."/>
            <person name="Kim D.J."/>
            <person name="Klee K."/>
            <person name="Lai H."/>
            <person name="Lang C."/>
            <person name="Lin S."/>
            <person name="Macmil S.L."/>
            <person name="Magdelenat G."/>
            <person name="Matthews L."/>
            <person name="McCorrison J."/>
            <person name="Monaghan E.L."/>
            <person name="Mun J.H."/>
            <person name="Najar F.Z."/>
            <person name="Nicholson C."/>
            <person name="Noirot C."/>
            <person name="O'Bleness M."/>
            <person name="Paule C.R."/>
            <person name="Poulain J."/>
            <person name="Prion F."/>
            <person name="Qin B."/>
            <person name="Qu C."/>
            <person name="Retzel E.F."/>
            <person name="Riddle C."/>
            <person name="Sallet E."/>
            <person name="Samain S."/>
            <person name="Samson N."/>
            <person name="Sanders I."/>
            <person name="Saurat O."/>
            <person name="Scarpelli C."/>
            <person name="Schiex T."/>
            <person name="Segurens B."/>
            <person name="Severin A.J."/>
            <person name="Sherrier D.J."/>
            <person name="Shi R."/>
            <person name="Sims S."/>
            <person name="Singer S.R."/>
            <person name="Sinharoy S."/>
            <person name="Sterck L."/>
            <person name="Viollet A."/>
            <person name="Wang B.B."/>
            <person name="Wang K."/>
            <person name="Wang M."/>
            <person name="Wang X."/>
            <person name="Warfsmann J."/>
            <person name="Weissenbach J."/>
            <person name="White D.D."/>
            <person name="White J.D."/>
            <person name="Wiley G.B."/>
            <person name="Wincker P."/>
            <person name="Xing Y."/>
            <person name="Yang L."/>
            <person name="Yao Z."/>
            <person name="Ying F."/>
            <person name="Zhai J."/>
            <person name="Zhou L."/>
            <person name="Zuber A."/>
            <person name="Denarie J."/>
            <person name="Dixon R.A."/>
            <person name="May G.D."/>
            <person name="Schwartz D.C."/>
            <person name="Rogers J."/>
            <person name="Quetier F."/>
            <person name="Town C.D."/>
            <person name="Roe B.A."/>
        </authorList>
    </citation>
    <scope>NUCLEOTIDE SEQUENCE [LARGE SCALE GENOMIC DNA]</scope>
    <source>
        <strain evidence="1">A17</strain>
        <strain evidence="2 3">cv. Jemalong A17</strain>
    </source>
</reference>
<evidence type="ECO:0000313" key="3">
    <source>
        <dbReference type="Proteomes" id="UP000002051"/>
    </source>
</evidence>
<organism evidence="1 3">
    <name type="scientific">Medicago truncatula</name>
    <name type="common">Barrel medic</name>
    <name type="synonym">Medicago tribuloides</name>
    <dbReference type="NCBI Taxonomy" id="3880"/>
    <lineage>
        <taxon>Eukaryota</taxon>
        <taxon>Viridiplantae</taxon>
        <taxon>Streptophyta</taxon>
        <taxon>Embryophyta</taxon>
        <taxon>Tracheophyta</taxon>
        <taxon>Spermatophyta</taxon>
        <taxon>Magnoliopsida</taxon>
        <taxon>eudicotyledons</taxon>
        <taxon>Gunneridae</taxon>
        <taxon>Pentapetalae</taxon>
        <taxon>rosids</taxon>
        <taxon>fabids</taxon>
        <taxon>Fabales</taxon>
        <taxon>Fabaceae</taxon>
        <taxon>Papilionoideae</taxon>
        <taxon>50 kb inversion clade</taxon>
        <taxon>NPAAA clade</taxon>
        <taxon>Hologalegina</taxon>
        <taxon>IRL clade</taxon>
        <taxon>Trifolieae</taxon>
        <taxon>Medicago</taxon>
    </lineage>
</organism>
<evidence type="ECO:0000313" key="2">
    <source>
        <dbReference type="EnsemblPlants" id="KEH15536"/>
    </source>
</evidence>
<dbReference type="AlphaFoldDB" id="A0A072TE74"/>
<accession>A0A072TE74</accession>